<keyword evidence="2" id="KW-1133">Transmembrane helix</keyword>
<comment type="similarity">
    <text evidence="1">Belongs to the protein kinase superfamily. ADCK protein kinase family.</text>
</comment>
<dbReference type="InterPro" id="IPR011009">
    <property type="entry name" value="Kinase-like_dom_sf"/>
</dbReference>
<evidence type="ECO:0000259" key="3">
    <source>
        <dbReference type="Pfam" id="PF03109"/>
    </source>
</evidence>
<dbReference type="EMBL" id="JACHGY010000001">
    <property type="protein sequence ID" value="MBB6429581.1"/>
    <property type="molecule type" value="Genomic_DNA"/>
</dbReference>
<keyword evidence="4" id="KW-0830">Ubiquinone</keyword>
<dbReference type="PANTHER" id="PTHR10566:SF113">
    <property type="entry name" value="PROTEIN ACTIVITY OF BC1 COMPLEX KINASE 7, CHLOROPLASTIC"/>
    <property type="match status" value="1"/>
</dbReference>
<sequence>MSIPNLPGSASIHAAKRGGELAAQLFKFGFGEIVSQTGLAKLLPAGLSPDPAHHNRPAPERLRLLIEELGPTFIKAGQVLSTRPDLIPAEFANEFKKLQANVPPAPWEGDNPDKHVHAALRQELGDRFDTAFQKIDPEPLAAASMAQVHRATLADGTHIVLKVLRPGIDEVIAADLQLMGWLAGLADGYLQNLGFDAPDVVEEFTKQLERETDLRIEADSTQRMSDDFADEPGVNFPKVYREVSTRGVLALEHVQGTLLSSLDTESISKEQRLALVGRAADAVFRQCLSVGFFHADPHPGNIFVDVDTASITFIDCGMVGSIDPRSAEQLAQITHGTIEGELDRVVRTAIRIADADPTVADDRRFRADVWRFIDNFKGGSLESLRMGQLLDEFFEVMRKHQLRCPADIVYLIKSLTTIEGVAQELAPEFDLVGHVRPYVTKLVKQRFGFRALKRRVRNNAVAYADLLDHLPYRLDDLMRMVRQNRTTIRLEHQNLDKLTNEVERASKHIAWAVILGAVILGASILVLADQRGGRTYLSVVALVAFVGASSIGLFRLLRPRI</sequence>
<keyword evidence="2" id="KW-0812">Transmembrane</keyword>
<evidence type="ECO:0000313" key="5">
    <source>
        <dbReference type="Proteomes" id="UP000541810"/>
    </source>
</evidence>
<proteinExistence type="inferred from homology"/>
<evidence type="ECO:0000313" key="4">
    <source>
        <dbReference type="EMBL" id="MBB6429581.1"/>
    </source>
</evidence>
<evidence type="ECO:0000256" key="2">
    <source>
        <dbReference type="SAM" id="Phobius"/>
    </source>
</evidence>
<evidence type="ECO:0000256" key="1">
    <source>
        <dbReference type="ARBA" id="ARBA00009670"/>
    </source>
</evidence>
<accession>A0A7X0H5C2</accession>
<feature type="transmembrane region" description="Helical" evidence="2">
    <location>
        <begin position="535"/>
        <end position="557"/>
    </location>
</feature>
<name>A0A7X0H5C2_9BACT</name>
<keyword evidence="2" id="KW-0472">Membrane</keyword>
<dbReference type="Gene3D" id="1.10.510.10">
    <property type="entry name" value="Transferase(Phosphotransferase) domain 1"/>
    <property type="match status" value="1"/>
</dbReference>
<feature type="domain" description="ABC1 atypical kinase-like" evidence="3">
    <location>
        <begin position="112"/>
        <end position="347"/>
    </location>
</feature>
<keyword evidence="5" id="KW-1185">Reference proteome</keyword>
<dbReference type="InterPro" id="IPR050154">
    <property type="entry name" value="UbiB_kinase"/>
</dbReference>
<dbReference type="CDD" id="cd05121">
    <property type="entry name" value="ABC1_ADCK3-like"/>
    <property type="match status" value="1"/>
</dbReference>
<feature type="transmembrane region" description="Helical" evidence="2">
    <location>
        <begin position="509"/>
        <end position="528"/>
    </location>
</feature>
<dbReference type="InterPro" id="IPR004147">
    <property type="entry name" value="ABC1_dom"/>
</dbReference>
<reference evidence="4 5" key="1">
    <citation type="submission" date="2020-08" db="EMBL/GenBank/DDBJ databases">
        <title>Genomic Encyclopedia of Type Strains, Phase IV (KMG-IV): sequencing the most valuable type-strain genomes for metagenomic binning, comparative biology and taxonomic classification.</title>
        <authorList>
            <person name="Goeker M."/>
        </authorList>
    </citation>
    <scope>NUCLEOTIDE SEQUENCE [LARGE SCALE GENOMIC DNA]</scope>
    <source>
        <strain evidence="4 5">DSM 103725</strain>
    </source>
</reference>
<dbReference type="Pfam" id="PF03109">
    <property type="entry name" value="ABC1"/>
    <property type="match status" value="1"/>
</dbReference>
<dbReference type="SUPFAM" id="SSF56112">
    <property type="entry name" value="Protein kinase-like (PK-like)"/>
    <property type="match status" value="1"/>
</dbReference>
<dbReference type="PANTHER" id="PTHR10566">
    <property type="entry name" value="CHAPERONE-ACTIVITY OF BC1 COMPLEX CABC1 -RELATED"/>
    <property type="match status" value="1"/>
</dbReference>
<gene>
    <name evidence="4" type="ORF">HNQ40_001387</name>
</gene>
<organism evidence="4 5">
    <name type="scientific">Algisphaera agarilytica</name>
    <dbReference type="NCBI Taxonomy" id="1385975"/>
    <lineage>
        <taxon>Bacteria</taxon>
        <taxon>Pseudomonadati</taxon>
        <taxon>Planctomycetota</taxon>
        <taxon>Phycisphaerae</taxon>
        <taxon>Phycisphaerales</taxon>
        <taxon>Phycisphaeraceae</taxon>
        <taxon>Algisphaera</taxon>
    </lineage>
</organism>
<dbReference type="AlphaFoldDB" id="A0A7X0H5C2"/>
<protein>
    <submittedName>
        <fullName evidence="4">Ubiquinone biosynthesis protein</fullName>
    </submittedName>
</protein>
<comment type="caution">
    <text evidence="4">The sequence shown here is derived from an EMBL/GenBank/DDBJ whole genome shotgun (WGS) entry which is preliminary data.</text>
</comment>
<dbReference type="Proteomes" id="UP000541810">
    <property type="component" value="Unassembled WGS sequence"/>
</dbReference>
<dbReference type="RefSeq" id="WP_184677154.1">
    <property type="nucleotide sequence ID" value="NZ_JACHGY010000001.1"/>
</dbReference>